<dbReference type="GO" id="GO:0003677">
    <property type="term" value="F:DNA binding"/>
    <property type="evidence" value="ECO:0007669"/>
    <property type="project" value="InterPro"/>
</dbReference>
<evidence type="ECO:0000313" key="2">
    <source>
        <dbReference type="Proteomes" id="UP000019143"/>
    </source>
</evidence>
<evidence type="ECO:0000313" key="1">
    <source>
        <dbReference type="EMBL" id="GAE48794.1"/>
    </source>
</evidence>
<dbReference type="GO" id="GO:0004519">
    <property type="term" value="F:endonuclease activity"/>
    <property type="evidence" value="ECO:0007669"/>
    <property type="project" value="InterPro"/>
</dbReference>
<dbReference type="EMBL" id="BAVB01000045">
    <property type="protein sequence ID" value="GAE48794.1"/>
    <property type="molecule type" value="Genomic_DNA"/>
</dbReference>
<comment type="caution">
    <text evidence="1">The sequence shown here is derived from an EMBL/GenBank/DDBJ whole genome shotgun (WGS) entry which is preliminary data.</text>
</comment>
<dbReference type="InterPro" id="IPR010270">
    <property type="entry name" value="Phage_P2_GpM"/>
</dbReference>
<gene>
    <name evidence="1" type="ORF">XPU_0326</name>
</gene>
<dbReference type="Proteomes" id="UP000019143">
    <property type="component" value="Unassembled WGS sequence"/>
</dbReference>
<sequence>MLAEEIAEAALSAQKTGQPFDAAVLADTAALTAEQDMPDEVRAKLHLALARASLAGVTDETPADQAQPIAAAAVADLQRAIALHGSCGGKKDLERAERLLKKFSAEPAGTSE</sequence>
<dbReference type="AlphaFoldDB" id="W4RYP3"/>
<organism evidence="1 2">
    <name type="scientific">Xanthomonas arboricola pv. pruni str. MAFF 311562</name>
    <dbReference type="NCBI Taxonomy" id="1414836"/>
    <lineage>
        <taxon>Bacteria</taxon>
        <taxon>Pseudomonadati</taxon>
        <taxon>Pseudomonadota</taxon>
        <taxon>Gammaproteobacteria</taxon>
        <taxon>Lysobacterales</taxon>
        <taxon>Lysobacteraceae</taxon>
        <taxon>Xanthomonas</taxon>
    </lineage>
</organism>
<accession>W4RYP3</accession>
<dbReference type="Pfam" id="PF05944">
    <property type="entry name" value="Phage_term_smal"/>
    <property type="match status" value="1"/>
</dbReference>
<reference evidence="1 2" key="1">
    <citation type="submission" date="2014-01" db="EMBL/GenBank/DDBJ databases">
        <title>Genome sequence and analysis of Xanthomonas arboricola pv. pruni.</title>
        <authorList>
            <person name="Fujikawa T."/>
            <person name="Nakazono-Nagaoka E."/>
        </authorList>
    </citation>
    <scope>NUCLEOTIDE SEQUENCE [LARGE SCALE GENOMIC DNA]</scope>
    <source>
        <strain evidence="2">MAFF 311562</strain>
    </source>
</reference>
<name>W4RYP3_9XANT</name>
<protein>
    <submittedName>
        <fullName evidence="1">Phage-related terminase</fullName>
    </submittedName>
</protein>
<proteinExistence type="predicted"/>